<proteinExistence type="predicted"/>
<keyword evidence="3" id="KW-1185">Reference proteome</keyword>
<accession>A0ABN3DM23</accession>
<name>A0ABN3DM23_9ACTN</name>
<protein>
    <submittedName>
        <fullName evidence="2">Uncharacterized protein</fullName>
    </submittedName>
</protein>
<comment type="caution">
    <text evidence="2">The sequence shown here is derived from an EMBL/GenBank/DDBJ whole genome shotgun (WGS) entry which is preliminary data.</text>
</comment>
<feature type="region of interest" description="Disordered" evidence="1">
    <location>
        <begin position="1"/>
        <end position="27"/>
    </location>
</feature>
<gene>
    <name evidence="2" type="ORF">GCM10010104_33770</name>
</gene>
<sequence>MSTKQIPEPVVSRPWRSEDGPRPRVTTWPYGKGPVLAVWSHGKWRDATVQARQDWADGTVHYQVEVDLRGDRNASTRMYRWPQPGLRDMRQPRG</sequence>
<evidence type="ECO:0000313" key="3">
    <source>
        <dbReference type="Proteomes" id="UP001501474"/>
    </source>
</evidence>
<evidence type="ECO:0000313" key="2">
    <source>
        <dbReference type="EMBL" id="GAA2236183.1"/>
    </source>
</evidence>
<organism evidence="2 3">
    <name type="scientific">Streptomyces indiaensis</name>
    <dbReference type="NCBI Taxonomy" id="284033"/>
    <lineage>
        <taxon>Bacteria</taxon>
        <taxon>Bacillati</taxon>
        <taxon>Actinomycetota</taxon>
        <taxon>Actinomycetes</taxon>
        <taxon>Kitasatosporales</taxon>
        <taxon>Streptomycetaceae</taxon>
        <taxon>Streptomyces</taxon>
    </lineage>
</organism>
<dbReference type="Proteomes" id="UP001501474">
    <property type="component" value="Unassembled WGS sequence"/>
</dbReference>
<reference evidence="2 3" key="1">
    <citation type="journal article" date="2019" name="Int. J. Syst. Evol. Microbiol.">
        <title>The Global Catalogue of Microorganisms (GCM) 10K type strain sequencing project: providing services to taxonomists for standard genome sequencing and annotation.</title>
        <authorList>
            <consortium name="The Broad Institute Genomics Platform"/>
            <consortium name="The Broad Institute Genome Sequencing Center for Infectious Disease"/>
            <person name="Wu L."/>
            <person name="Ma J."/>
        </authorList>
    </citation>
    <scope>NUCLEOTIDE SEQUENCE [LARGE SCALE GENOMIC DNA]</scope>
    <source>
        <strain evidence="2 3">JCM 3053</strain>
    </source>
</reference>
<dbReference type="RefSeq" id="WP_234846626.1">
    <property type="nucleotide sequence ID" value="NZ_BAAART010000070.1"/>
</dbReference>
<evidence type="ECO:0000256" key="1">
    <source>
        <dbReference type="SAM" id="MobiDB-lite"/>
    </source>
</evidence>
<dbReference type="EMBL" id="BAAART010000070">
    <property type="protein sequence ID" value="GAA2236183.1"/>
    <property type="molecule type" value="Genomic_DNA"/>
</dbReference>